<name>A0A4U5WW37_STRGB</name>
<protein>
    <submittedName>
        <fullName evidence="1">Uncharacterized protein</fullName>
    </submittedName>
</protein>
<reference evidence="1 2" key="1">
    <citation type="submission" date="2019-04" db="EMBL/GenBank/DDBJ databases">
        <title>Streptomyces lasaliensis sp.nov., an Actinomycete isolated from soil which produces the polyether antibiotic lasalocid.</title>
        <authorList>
            <person name="Erwin G."/>
            <person name="Haber C."/>
        </authorList>
    </citation>
    <scope>NUCLEOTIDE SEQUENCE [LARGE SCALE GENOMIC DNA]</scope>
    <source>
        <strain evidence="1 2">DSM 40089</strain>
    </source>
</reference>
<proteinExistence type="predicted"/>
<dbReference type="RefSeq" id="WP_137303586.1">
    <property type="nucleotide sequence ID" value="NZ_JBPJFO010000001.1"/>
</dbReference>
<accession>A0A4U5WW37</accession>
<evidence type="ECO:0000313" key="1">
    <source>
        <dbReference type="EMBL" id="TKT06062.1"/>
    </source>
</evidence>
<organism evidence="1 2">
    <name type="scientific">Streptomyces galbus</name>
    <dbReference type="NCBI Taxonomy" id="33898"/>
    <lineage>
        <taxon>Bacteria</taxon>
        <taxon>Bacillati</taxon>
        <taxon>Actinomycetota</taxon>
        <taxon>Actinomycetes</taxon>
        <taxon>Kitasatosporales</taxon>
        <taxon>Streptomycetaceae</taxon>
        <taxon>Streptomyces</taxon>
    </lineage>
</organism>
<dbReference type="Proteomes" id="UP000308632">
    <property type="component" value="Unassembled WGS sequence"/>
</dbReference>
<dbReference type="AlphaFoldDB" id="A0A4U5WW37"/>
<comment type="caution">
    <text evidence="1">The sequence shown here is derived from an EMBL/GenBank/DDBJ whole genome shotgun (WGS) entry which is preliminary data.</text>
</comment>
<dbReference type="EMBL" id="SZPR01000027">
    <property type="protein sequence ID" value="TKT06062.1"/>
    <property type="molecule type" value="Genomic_DNA"/>
</dbReference>
<gene>
    <name evidence="1" type="ORF">E4U92_30095</name>
</gene>
<evidence type="ECO:0000313" key="2">
    <source>
        <dbReference type="Proteomes" id="UP000308632"/>
    </source>
</evidence>
<sequence length="61" mass="6425">MPQPTRPAPCICPNCDGFDSVAITTGGRTPPGHLRIITVDCRACHGAGTVPARRNREGARV</sequence>